<name>A0AAN6TU59_9PEZI</name>
<reference evidence="1" key="1">
    <citation type="journal article" date="2023" name="Mol. Phylogenet. Evol.">
        <title>Genome-scale phylogeny and comparative genomics of the fungal order Sordariales.</title>
        <authorList>
            <person name="Hensen N."/>
            <person name="Bonometti L."/>
            <person name="Westerberg I."/>
            <person name="Brannstrom I.O."/>
            <person name="Guillou S."/>
            <person name="Cros-Aarteil S."/>
            <person name="Calhoun S."/>
            <person name="Haridas S."/>
            <person name="Kuo A."/>
            <person name="Mondo S."/>
            <person name="Pangilinan J."/>
            <person name="Riley R."/>
            <person name="LaButti K."/>
            <person name="Andreopoulos B."/>
            <person name="Lipzen A."/>
            <person name="Chen C."/>
            <person name="Yan M."/>
            <person name="Daum C."/>
            <person name="Ng V."/>
            <person name="Clum A."/>
            <person name="Steindorff A."/>
            <person name="Ohm R.A."/>
            <person name="Martin F."/>
            <person name="Silar P."/>
            <person name="Natvig D.O."/>
            <person name="Lalanne C."/>
            <person name="Gautier V."/>
            <person name="Ament-Velasquez S.L."/>
            <person name="Kruys A."/>
            <person name="Hutchinson M.I."/>
            <person name="Powell A.J."/>
            <person name="Barry K."/>
            <person name="Miller A.N."/>
            <person name="Grigoriev I.V."/>
            <person name="Debuchy R."/>
            <person name="Gladieux P."/>
            <person name="Hiltunen Thoren M."/>
            <person name="Johannesson H."/>
        </authorList>
    </citation>
    <scope>NUCLEOTIDE SEQUENCE</scope>
    <source>
        <strain evidence="1">CBS 731.68</strain>
    </source>
</reference>
<dbReference type="Proteomes" id="UP001302602">
    <property type="component" value="Unassembled WGS sequence"/>
</dbReference>
<dbReference type="AlphaFoldDB" id="A0AAN6TU59"/>
<evidence type="ECO:0000313" key="2">
    <source>
        <dbReference type="Proteomes" id="UP001302602"/>
    </source>
</evidence>
<keyword evidence="2" id="KW-1185">Reference proteome</keyword>
<proteinExistence type="predicted"/>
<gene>
    <name evidence="1" type="ORF">N657DRAFT_649399</name>
</gene>
<organism evidence="1 2">
    <name type="scientific">Parathielavia appendiculata</name>
    <dbReference type="NCBI Taxonomy" id="2587402"/>
    <lineage>
        <taxon>Eukaryota</taxon>
        <taxon>Fungi</taxon>
        <taxon>Dikarya</taxon>
        <taxon>Ascomycota</taxon>
        <taxon>Pezizomycotina</taxon>
        <taxon>Sordariomycetes</taxon>
        <taxon>Sordariomycetidae</taxon>
        <taxon>Sordariales</taxon>
        <taxon>Chaetomiaceae</taxon>
        <taxon>Parathielavia</taxon>
    </lineage>
</organism>
<evidence type="ECO:0000313" key="1">
    <source>
        <dbReference type="EMBL" id="KAK4120061.1"/>
    </source>
</evidence>
<accession>A0AAN6TU59</accession>
<feature type="non-terminal residue" evidence="1">
    <location>
        <position position="1"/>
    </location>
</feature>
<dbReference type="RefSeq" id="XP_062643833.1">
    <property type="nucleotide sequence ID" value="XM_062793713.1"/>
</dbReference>
<dbReference type="EMBL" id="MU853241">
    <property type="protein sequence ID" value="KAK4120061.1"/>
    <property type="molecule type" value="Genomic_DNA"/>
</dbReference>
<dbReference type="GeneID" id="87830482"/>
<reference evidence="1" key="2">
    <citation type="submission" date="2023-05" db="EMBL/GenBank/DDBJ databases">
        <authorList>
            <consortium name="Lawrence Berkeley National Laboratory"/>
            <person name="Steindorff A."/>
            <person name="Hensen N."/>
            <person name="Bonometti L."/>
            <person name="Westerberg I."/>
            <person name="Brannstrom I.O."/>
            <person name="Guillou S."/>
            <person name="Cros-Aarteil S."/>
            <person name="Calhoun S."/>
            <person name="Haridas S."/>
            <person name="Kuo A."/>
            <person name="Mondo S."/>
            <person name="Pangilinan J."/>
            <person name="Riley R."/>
            <person name="Labutti K."/>
            <person name="Andreopoulos B."/>
            <person name="Lipzen A."/>
            <person name="Chen C."/>
            <person name="Yanf M."/>
            <person name="Daum C."/>
            <person name="Ng V."/>
            <person name="Clum A."/>
            <person name="Ohm R."/>
            <person name="Martin F."/>
            <person name="Silar P."/>
            <person name="Natvig D."/>
            <person name="Lalanne C."/>
            <person name="Gautier V."/>
            <person name="Ament-Velasquez S.L."/>
            <person name="Kruys A."/>
            <person name="Hutchinson M.I."/>
            <person name="Powell A.J."/>
            <person name="Barry K."/>
            <person name="Miller A.N."/>
            <person name="Grigoriev I.V."/>
            <person name="Debuchy R."/>
            <person name="Gladieux P."/>
            <person name="Thoren M.H."/>
            <person name="Johannesson H."/>
        </authorList>
    </citation>
    <scope>NUCLEOTIDE SEQUENCE</scope>
    <source>
        <strain evidence="1">CBS 731.68</strain>
    </source>
</reference>
<sequence length="71" mass="7674">VLPVETTQLTPCFSRFLGRPRCLYVFGGVIGCNAGVELSGFLGTKIHGLSTDVQCETLSQHRSITMTQSLT</sequence>
<protein>
    <submittedName>
        <fullName evidence="1">Uncharacterized protein</fullName>
    </submittedName>
</protein>
<comment type="caution">
    <text evidence="1">The sequence shown here is derived from an EMBL/GenBank/DDBJ whole genome shotgun (WGS) entry which is preliminary data.</text>
</comment>